<proteinExistence type="predicted"/>
<reference evidence="2" key="2">
    <citation type="submission" date="2010-07" db="EMBL/GenBank/DDBJ databases">
        <authorList>
            <consortium name="The Broad Institute Genome Sequencing Platform"/>
            <consortium name="Broad Institute Genome Sequencing Center for Infectious Disease"/>
            <person name="Ma L.-J."/>
            <person name="Dead R."/>
            <person name="Young S."/>
            <person name="Zeng Q."/>
            <person name="Koehrsen M."/>
            <person name="Alvarado L."/>
            <person name="Berlin A."/>
            <person name="Chapman S.B."/>
            <person name="Chen Z."/>
            <person name="Freedman E."/>
            <person name="Gellesch M."/>
            <person name="Goldberg J."/>
            <person name="Griggs A."/>
            <person name="Gujja S."/>
            <person name="Heilman E.R."/>
            <person name="Heiman D."/>
            <person name="Hepburn T."/>
            <person name="Howarth C."/>
            <person name="Jen D."/>
            <person name="Larson L."/>
            <person name="Mehta T."/>
            <person name="Neiman D."/>
            <person name="Pearson M."/>
            <person name="Roberts A."/>
            <person name="Saif S."/>
            <person name="Shea T."/>
            <person name="Shenoy N."/>
            <person name="Sisk P."/>
            <person name="Stolte C."/>
            <person name="Sykes S."/>
            <person name="Walk T."/>
            <person name="White J."/>
            <person name="Yandava C."/>
            <person name="Haas B."/>
            <person name="Nusbaum C."/>
            <person name="Birren B."/>
        </authorList>
    </citation>
    <scope>NUCLEOTIDE SEQUENCE</scope>
    <source>
        <strain evidence="2">R3-111a-1</strain>
    </source>
</reference>
<dbReference type="Proteomes" id="UP000006039">
    <property type="component" value="Unassembled WGS sequence"/>
</dbReference>
<name>J3PE70_GAET3</name>
<protein>
    <submittedName>
        <fullName evidence="2 3">Uncharacterized protein</fullName>
    </submittedName>
</protein>
<reference evidence="3" key="5">
    <citation type="submission" date="2018-04" db="UniProtKB">
        <authorList>
            <consortium name="EnsemblFungi"/>
        </authorList>
    </citation>
    <scope>IDENTIFICATION</scope>
    <source>
        <strain evidence="3">R3-111a-1</strain>
    </source>
</reference>
<dbReference type="VEuPathDB" id="FungiDB:GGTG_11793"/>
<dbReference type="EnsemblFungi" id="EJT70770">
    <property type="protein sequence ID" value="EJT70770"/>
    <property type="gene ID" value="GGTG_11793"/>
</dbReference>
<feature type="region of interest" description="Disordered" evidence="1">
    <location>
        <begin position="73"/>
        <end position="106"/>
    </location>
</feature>
<evidence type="ECO:0000313" key="3">
    <source>
        <dbReference type="EnsemblFungi" id="EJT70770"/>
    </source>
</evidence>
<sequence length="625" mass="67394">MTLVFGTIALDKRYCLPPWAFARAESLGRSDGNMAARSSSELHPCCLGTHADYLSLFEPTLCVPTRRRRPRDTVISTLDVGGDDRRSSPCARVDNSHGRSPSLHRRERLRERSWRFGVAEPTSPLGSLAVKIDLLPRDGSCMRSPTLPSAAISTSWAFFFFTSSVNDSARADTRREEACAFEILLCRQGRRPQGDTRNHPPTVCPLQAIGRTSVGTASPKSRDIGGKRRRQLGGFCVWAGRAPFCSLVQLISLAARPARANGQGDPNGFLFACRRPVCPSRLSLGTRAWAESTVVCQGRDQSCLGIAANRLAAISCQVQLPAGGRYAEADQLRQAKRKKEKGNPTRMPSYVYWQLCCAGGLLVIALPHCGPPTRILHAFCIKHVPKTHKPSFFFSSLAIIASRPVRQRTLANRDPSCFAHSSELSSELLFSVHCSWAKTDTQPCLPAACREPRQEEPYHCAYEKGSAVTGGSLAPSTAPTMPRQLASSASVRFSGWHKGPACGSHFHLIPSSSSVAAPQAQATATPSARGGGGVGQGDSERRARLVCLRRQTMVVWPQRSMAAATTGASWGAVNGRPSGGCYRPRKWSASVPAIGLCLRSTIASRRAPALGQLSPPSTGLKSPSS</sequence>
<accession>J3PE70</accession>
<dbReference type="EMBL" id="GL385401">
    <property type="protein sequence ID" value="EJT70770.1"/>
    <property type="molecule type" value="Genomic_DNA"/>
</dbReference>
<keyword evidence="4" id="KW-1185">Reference proteome</keyword>
<dbReference type="GeneID" id="20352251"/>
<organism evidence="2">
    <name type="scientific">Gaeumannomyces tritici (strain R3-111a-1)</name>
    <name type="common">Wheat and barley take-all root rot fungus</name>
    <name type="synonym">Gaeumannomyces graminis var. tritici</name>
    <dbReference type="NCBI Taxonomy" id="644352"/>
    <lineage>
        <taxon>Eukaryota</taxon>
        <taxon>Fungi</taxon>
        <taxon>Dikarya</taxon>
        <taxon>Ascomycota</taxon>
        <taxon>Pezizomycotina</taxon>
        <taxon>Sordariomycetes</taxon>
        <taxon>Sordariomycetidae</taxon>
        <taxon>Magnaporthales</taxon>
        <taxon>Magnaporthaceae</taxon>
        <taxon>Gaeumannomyces</taxon>
    </lineage>
</organism>
<reference evidence="4" key="1">
    <citation type="submission" date="2010-07" db="EMBL/GenBank/DDBJ databases">
        <title>The genome sequence of Gaeumannomyces graminis var. tritici strain R3-111a-1.</title>
        <authorList>
            <consortium name="The Broad Institute Genome Sequencing Platform"/>
            <person name="Ma L.-J."/>
            <person name="Dead R."/>
            <person name="Young S."/>
            <person name="Zeng Q."/>
            <person name="Koehrsen M."/>
            <person name="Alvarado L."/>
            <person name="Berlin A."/>
            <person name="Chapman S.B."/>
            <person name="Chen Z."/>
            <person name="Freedman E."/>
            <person name="Gellesch M."/>
            <person name="Goldberg J."/>
            <person name="Griggs A."/>
            <person name="Gujja S."/>
            <person name="Heilman E.R."/>
            <person name="Heiman D."/>
            <person name="Hepburn T."/>
            <person name="Howarth C."/>
            <person name="Jen D."/>
            <person name="Larson L."/>
            <person name="Mehta T."/>
            <person name="Neiman D."/>
            <person name="Pearson M."/>
            <person name="Roberts A."/>
            <person name="Saif S."/>
            <person name="Shea T."/>
            <person name="Shenoy N."/>
            <person name="Sisk P."/>
            <person name="Stolte C."/>
            <person name="Sykes S."/>
            <person name="Walk T."/>
            <person name="White J."/>
            <person name="Yandava C."/>
            <person name="Haas B."/>
            <person name="Nusbaum C."/>
            <person name="Birren B."/>
        </authorList>
    </citation>
    <scope>NUCLEOTIDE SEQUENCE [LARGE SCALE GENOMIC DNA]</scope>
    <source>
        <strain evidence="4">R3-111a-1</strain>
    </source>
</reference>
<gene>
    <name evidence="3" type="primary">20352251</name>
    <name evidence="2" type="ORF">GGTG_11793</name>
</gene>
<evidence type="ECO:0000256" key="1">
    <source>
        <dbReference type="SAM" id="MobiDB-lite"/>
    </source>
</evidence>
<dbReference type="RefSeq" id="XP_009227948.1">
    <property type="nucleotide sequence ID" value="XM_009229684.1"/>
</dbReference>
<reference evidence="3" key="4">
    <citation type="journal article" date="2015" name="G3 (Bethesda)">
        <title>Genome sequences of three phytopathogenic species of the Magnaporthaceae family of fungi.</title>
        <authorList>
            <person name="Okagaki L.H."/>
            <person name="Nunes C.C."/>
            <person name="Sailsbery J."/>
            <person name="Clay B."/>
            <person name="Brown D."/>
            <person name="John T."/>
            <person name="Oh Y."/>
            <person name="Young N."/>
            <person name="Fitzgerald M."/>
            <person name="Haas B.J."/>
            <person name="Zeng Q."/>
            <person name="Young S."/>
            <person name="Adiconis X."/>
            <person name="Fan L."/>
            <person name="Levin J.Z."/>
            <person name="Mitchell T.K."/>
            <person name="Okubara P.A."/>
            <person name="Farman M.L."/>
            <person name="Kohn L.M."/>
            <person name="Birren B."/>
            <person name="Ma L.-J."/>
            <person name="Dean R.A."/>
        </authorList>
    </citation>
    <scope>NUCLEOTIDE SEQUENCE</scope>
    <source>
        <strain evidence="3">R3-111a-1</strain>
    </source>
</reference>
<evidence type="ECO:0000313" key="2">
    <source>
        <dbReference type="EMBL" id="EJT70770.1"/>
    </source>
</evidence>
<dbReference type="HOGENOM" id="CLU_437444_0_0_1"/>
<feature type="region of interest" description="Disordered" evidence="1">
    <location>
        <begin position="517"/>
        <end position="539"/>
    </location>
</feature>
<dbReference type="AlphaFoldDB" id="J3PE70"/>
<feature type="compositionally biased region" description="Low complexity" evidence="1">
    <location>
        <begin position="517"/>
        <end position="528"/>
    </location>
</feature>
<evidence type="ECO:0000313" key="4">
    <source>
        <dbReference type="Proteomes" id="UP000006039"/>
    </source>
</evidence>
<reference evidence="2" key="3">
    <citation type="submission" date="2010-09" db="EMBL/GenBank/DDBJ databases">
        <title>Annotation of Gaeumannomyces graminis var. tritici R3-111a-1.</title>
        <authorList>
            <consortium name="The Broad Institute Genome Sequencing Platform"/>
            <person name="Ma L.-J."/>
            <person name="Dead R."/>
            <person name="Young S.K."/>
            <person name="Zeng Q."/>
            <person name="Gargeya S."/>
            <person name="Fitzgerald M."/>
            <person name="Haas B."/>
            <person name="Abouelleil A."/>
            <person name="Alvarado L."/>
            <person name="Arachchi H.M."/>
            <person name="Berlin A."/>
            <person name="Brown A."/>
            <person name="Chapman S.B."/>
            <person name="Chen Z."/>
            <person name="Dunbar C."/>
            <person name="Freedman E."/>
            <person name="Gearin G."/>
            <person name="Gellesch M."/>
            <person name="Goldberg J."/>
            <person name="Griggs A."/>
            <person name="Gujja S."/>
            <person name="Heiman D."/>
            <person name="Howarth C."/>
            <person name="Larson L."/>
            <person name="Lui A."/>
            <person name="MacDonald P.J.P."/>
            <person name="Mehta T."/>
            <person name="Montmayeur A."/>
            <person name="Murphy C."/>
            <person name="Neiman D."/>
            <person name="Pearson M."/>
            <person name="Priest M."/>
            <person name="Roberts A."/>
            <person name="Saif S."/>
            <person name="Shea T."/>
            <person name="Shenoy N."/>
            <person name="Sisk P."/>
            <person name="Stolte C."/>
            <person name="Sykes S."/>
            <person name="Yandava C."/>
            <person name="Wortman J."/>
            <person name="Nusbaum C."/>
            <person name="Birren B."/>
        </authorList>
    </citation>
    <scope>NUCLEOTIDE SEQUENCE</scope>
    <source>
        <strain evidence="2">R3-111a-1</strain>
    </source>
</reference>